<reference evidence="4" key="2">
    <citation type="submission" date="2025-09" db="UniProtKB">
        <authorList>
            <consortium name="Ensembl"/>
        </authorList>
    </citation>
    <scope>IDENTIFICATION</scope>
</reference>
<dbReference type="STRING" id="32507.ENSNBRP00000031702"/>
<dbReference type="GO" id="GO:0003690">
    <property type="term" value="F:double-stranded DNA binding"/>
    <property type="evidence" value="ECO:0007669"/>
    <property type="project" value="InterPro"/>
</dbReference>
<feature type="region of interest" description="Disordered" evidence="2">
    <location>
        <begin position="258"/>
        <end position="308"/>
    </location>
</feature>
<evidence type="ECO:0000256" key="1">
    <source>
        <dbReference type="PROSITE-ProRule" id="PRU00047"/>
    </source>
</evidence>
<keyword evidence="1" id="KW-0479">Metal-binding</keyword>
<dbReference type="Pfam" id="PF23057">
    <property type="entry name" value="RBD_ZCCHC3_1st"/>
    <property type="match status" value="1"/>
</dbReference>
<dbReference type="InterPro" id="IPR057811">
    <property type="entry name" value="RBD_ZCCHC3_2nd"/>
</dbReference>
<dbReference type="SUPFAM" id="SSF57756">
    <property type="entry name" value="Retrovirus zinc finger-like domains"/>
    <property type="match status" value="1"/>
</dbReference>
<dbReference type="Ensembl" id="ENSNBRT00000032503.1">
    <property type="protein sequence ID" value="ENSNBRP00000031702.1"/>
    <property type="gene ID" value="ENSNBRG00000024091.1"/>
</dbReference>
<evidence type="ECO:0000313" key="5">
    <source>
        <dbReference type="Proteomes" id="UP000261580"/>
    </source>
</evidence>
<dbReference type="AlphaFoldDB" id="A0A3Q4IGN7"/>
<name>A0A3Q4IGN7_NEOBR</name>
<dbReference type="GO" id="GO:0003723">
    <property type="term" value="F:RNA binding"/>
    <property type="evidence" value="ECO:0007669"/>
    <property type="project" value="InterPro"/>
</dbReference>
<proteinExistence type="predicted"/>
<dbReference type="GO" id="GO:0008270">
    <property type="term" value="F:zinc ion binding"/>
    <property type="evidence" value="ECO:0007669"/>
    <property type="project" value="UniProtKB-KW"/>
</dbReference>
<dbReference type="InterPro" id="IPR001878">
    <property type="entry name" value="Znf_CCHC"/>
</dbReference>
<keyword evidence="1" id="KW-0863">Zinc-finger</keyword>
<feature type="compositionally biased region" description="Basic and acidic residues" evidence="2">
    <location>
        <begin position="337"/>
        <end position="356"/>
    </location>
</feature>
<sequence>MATSSASFSERDAWTFGTRNTLRFELMEKDTQLHDRITFGRRILFEALKIQPEKIFCLQQSTATKHYDVTFSTGEYAEEVRRKSIVEEGKELRRYMVTPLYRNDYRILTIHMYNPWVMEETIRYFLGRYVTVLKGVRKIKDGLGIWTGKRQFCIKLSADMNSEDGYCHPPAVFSIGADRGFLVYAGQPQACRKCGSVGHDAEQCNQVRCRSCGKLGHITRDCKKPRICHLCDSEAHMARDCTKPRPYSAVVKTGLIGEERSEEEIDSGVGARPQEPLPAAGNQANEDKVEGVEEGTERREEKGERNLEQDVVEEYYTRLFEKEELDKNAQGIFLRGLGERLPEEETKSMDRCINKN</sequence>
<accession>A0A3Q4IGN7</accession>
<keyword evidence="5" id="KW-1185">Reference proteome</keyword>
<feature type="compositionally biased region" description="Basic and acidic residues" evidence="2">
    <location>
        <begin position="285"/>
        <end position="308"/>
    </location>
</feature>
<dbReference type="OMA" id="LMEKDTQ"/>
<feature type="domain" description="CCHC-type" evidence="3">
    <location>
        <begin position="208"/>
        <end position="224"/>
    </location>
</feature>
<dbReference type="GO" id="GO:0002218">
    <property type="term" value="P:activation of innate immune response"/>
    <property type="evidence" value="ECO:0007669"/>
    <property type="project" value="InterPro"/>
</dbReference>
<dbReference type="Pfam" id="PF00098">
    <property type="entry name" value="zf-CCHC"/>
    <property type="match status" value="1"/>
</dbReference>
<keyword evidence="1" id="KW-0862">Zinc</keyword>
<dbReference type="InterPro" id="IPR057810">
    <property type="entry name" value="RBD_ZCCHC3_1st"/>
</dbReference>
<protein>
    <recommendedName>
        <fullName evidence="3">CCHC-type domain-containing protein</fullName>
    </recommendedName>
</protein>
<dbReference type="Gene3D" id="4.10.60.10">
    <property type="entry name" value="Zinc finger, CCHC-type"/>
    <property type="match status" value="1"/>
</dbReference>
<dbReference type="InterPro" id="IPR036875">
    <property type="entry name" value="Znf_CCHC_sf"/>
</dbReference>
<dbReference type="InterPro" id="IPR042509">
    <property type="entry name" value="ZCCHC3"/>
</dbReference>
<evidence type="ECO:0000259" key="3">
    <source>
        <dbReference type="PROSITE" id="PS50158"/>
    </source>
</evidence>
<dbReference type="GeneTree" id="ENSGT00530000063983"/>
<dbReference type="Proteomes" id="UP000261580">
    <property type="component" value="Unassembled WGS sequence"/>
</dbReference>
<dbReference type="Pfam" id="PF23058">
    <property type="entry name" value="RBD_ZCCHC3_2nd"/>
    <property type="match status" value="1"/>
</dbReference>
<organism evidence="4 5">
    <name type="scientific">Neolamprologus brichardi</name>
    <name type="common">Fairy cichlid</name>
    <name type="synonym">Lamprologus brichardi</name>
    <dbReference type="NCBI Taxonomy" id="32507"/>
    <lineage>
        <taxon>Eukaryota</taxon>
        <taxon>Metazoa</taxon>
        <taxon>Chordata</taxon>
        <taxon>Craniata</taxon>
        <taxon>Vertebrata</taxon>
        <taxon>Euteleostomi</taxon>
        <taxon>Actinopterygii</taxon>
        <taxon>Neopterygii</taxon>
        <taxon>Teleostei</taxon>
        <taxon>Neoteleostei</taxon>
        <taxon>Acanthomorphata</taxon>
        <taxon>Ovalentaria</taxon>
        <taxon>Cichlomorphae</taxon>
        <taxon>Cichliformes</taxon>
        <taxon>Cichlidae</taxon>
        <taxon>African cichlids</taxon>
        <taxon>Pseudocrenilabrinae</taxon>
        <taxon>Lamprologini</taxon>
        <taxon>Neolamprologus</taxon>
    </lineage>
</organism>
<dbReference type="PROSITE" id="PS50158">
    <property type="entry name" value="ZF_CCHC"/>
    <property type="match status" value="2"/>
</dbReference>
<feature type="region of interest" description="Disordered" evidence="2">
    <location>
        <begin position="334"/>
        <end position="356"/>
    </location>
</feature>
<dbReference type="SMART" id="SM00343">
    <property type="entry name" value="ZnF_C2HC"/>
    <property type="match status" value="3"/>
</dbReference>
<reference evidence="4" key="1">
    <citation type="submission" date="2025-08" db="UniProtKB">
        <authorList>
            <consortium name="Ensembl"/>
        </authorList>
    </citation>
    <scope>IDENTIFICATION</scope>
</reference>
<evidence type="ECO:0000313" key="4">
    <source>
        <dbReference type="Ensembl" id="ENSNBRP00000031702.1"/>
    </source>
</evidence>
<feature type="domain" description="CCHC-type" evidence="3">
    <location>
        <begin position="191"/>
        <end position="206"/>
    </location>
</feature>
<evidence type="ECO:0000256" key="2">
    <source>
        <dbReference type="SAM" id="MobiDB-lite"/>
    </source>
</evidence>
<dbReference type="PANTHER" id="PTHR22639">
    <property type="entry name" value="GAG-RELATED PROTEIN"/>
    <property type="match status" value="1"/>
</dbReference>
<dbReference type="PANTHER" id="PTHR22639:SF3">
    <property type="entry name" value="ZINC FINGER CCHC DOMAIN-CONTAINING PROTEIN 3"/>
    <property type="match status" value="1"/>
</dbReference>